<comment type="caution">
    <text evidence="2">The sequence shown here is derived from an EMBL/GenBank/DDBJ whole genome shotgun (WGS) entry which is preliminary data.</text>
</comment>
<dbReference type="NCBIfam" id="TIGR01537">
    <property type="entry name" value="portal_HK97"/>
    <property type="match status" value="1"/>
</dbReference>
<accession>A0ABS2FJV9</accession>
<dbReference type="InterPro" id="IPR006427">
    <property type="entry name" value="Portal_HK97"/>
</dbReference>
<dbReference type="InterPro" id="IPR006944">
    <property type="entry name" value="Phage/GTA_portal"/>
</dbReference>
<feature type="non-terminal residue" evidence="2">
    <location>
        <position position="1"/>
    </location>
</feature>
<dbReference type="EMBL" id="JACJLL010000187">
    <property type="protein sequence ID" value="MBM6820870.1"/>
    <property type="molecule type" value="Genomic_DNA"/>
</dbReference>
<sequence length="345" mass="38674">NRLKLLNLQAEKTMSAYHMKESLIKDYLLDGNGFVYIKKKPNRNVIESLHYVDRSQISFLSNFNPIEKDIKITVGTCGTYEVYDFINLCQNSKDGVQGKGLIANNSELLSTMLTSMKREKSISYSGGVNRGVLKSPKPLSEEAMRALKNAWEELYSDNNNAMILANGMDFVTVSQSSKDMELYNNKRANSELITEILNIPKSIMDGTASDEVFNNFVKTTINPILSQLEIALENSLLFESEKGRIFFDIDTDELLKSDLEKRFKAYEIALRNSILTIDEVRKKEKLKKMANIGGLVKLSLADVLYNPKTNKAFNTNSSTMTSLDGAEENPSKDIPTGEGGQAIEN</sequence>
<evidence type="ECO:0000313" key="2">
    <source>
        <dbReference type="EMBL" id="MBM6820870.1"/>
    </source>
</evidence>
<dbReference type="Proteomes" id="UP000767334">
    <property type="component" value="Unassembled WGS sequence"/>
</dbReference>
<name>A0ABS2FJV9_9CLOT</name>
<feature type="region of interest" description="Disordered" evidence="1">
    <location>
        <begin position="315"/>
        <end position="345"/>
    </location>
</feature>
<reference evidence="2 3" key="1">
    <citation type="journal article" date="2021" name="Sci. Rep.">
        <title>The distribution of antibiotic resistance genes in chicken gut microbiota commensals.</title>
        <authorList>
            <person name="Juricova H."/>
            <person name="Matiasovicova J."/>
            <person name="Kubasova T."/>
            <person name="Cejkova D."/>
            <person name="Rychlik I."/>
        </authorList>
    </citation>
    <scope>NUCLEOTIDE SEQUENCE [LARGE SCALE GENOMIC DNA]</scope>
    <source>
        <strain evidence="2 3">An435</strain>
    </source>
</reference>
<organism evidence="2 3">
    <name type="scientific">Clostridium saudiense</name>
    <dbReference type="NCBI Taxonomy" id="1414720"/>
    <lineage>
        <taxon>Bacteria</taxon>
        <taxon>Bacillati</taxon>
        <taxon>Bacillota</taxon>
        <taxon>Clostridia</taxon>
        <taxon>Eubacteriales</taxon>
        <taxon>Clostridiaceae</taxon>
        <taxon>Clostridium</taxon>
    </lineage>
</organism>
<dbReference type="RefSeq" id="WP_204572746.1">
    <property type="nucleotide sequence ID" value="NZ_JACJLL010000187.1"/>
</dbReference>
<gene>
    <name evidence="2" type="ORF">H6A19_16255</name>
</gene>
<keyword evidence="3" id="KW-1185">Reference proteome</keyword>
<proteinExistence type="predicted"/>
<evidence type="ECO:0000256" key="1">
    <source>
        <dbReference type="SAM" id="MobiDB-lite"/>
    </source>
</evidence>
<dbReference type="Pfam" id="PF04860">
    <property type="entry name" value="Phage_portal"/>
    <property type="match status" value="1"/>
</dbReference>
<protein>
    <submittedName>
        <fullName evidence="2">Phage portal protein</fullName>
    </submittedName>
</protein>
<evidence type="ECO:0000313" key="3">
    <source>
        <dbReference type="Proteomes" id="UP000767334"/>
    </source>
</evidence>